<sequence>MFRRAAGAQAATMAHKMGLFKPADGVTDASTQIVRDFTAWVLSSHTPSPLQHEPAASLPDPEANLACSHPSKSFFRSTWEYSSCYDEQYKTALCYGPILSLWYQNILSGICQLLIPEIAAAPVLDLRHVVEAQLLHSKISFETLTELYYLRNGFDSGNMMLLYCLAVLSFATLAERQSAKTVTDLESMEDTRSTFILAAKGLHDQGKNYFMSAIISRILQSQLPPEDVDILSQYCCLRNEPTTVQEARAAHVRAQYPLSIVNMTDVPEGQGLENMIKKYEELALKQVS</sequence>
<dbReference type="Proteomes" id="UP001148737">
    <property type="component" value="Unassembled WGS sequence"/>
</dbReference>
<proteinExistence type="predicted"/>
<reference evidence="1" key="1">
    <citation type="submission" date="2022-07" db="EMBL/GenBank/DDBJ databases">
        <title>Genome Sequence of Lecanicillium saksenae.</title>
        <authorList>
            <person name="Buettner E."/>
        </authorList>
    </citation>
    <scope>NUCLEOTIDE SEQUENCE</scope>
    <source>
        <strain evidence="1">VT-O1</strain>
    </source>
</reference>
<organism evidence="1 2">
    <name type="scientific">Lecanicillium saksenae</name>
    <dbReference type="NCBI Taxonomy" id="468837"/>
    <lineage>
        <taxon>Eukaryota</taxon>
        <taxon>Fungi</taxon>
        <taxon>Dikarya</taxon>
        <taxon>Ascomycota</taxon>
        <taxon>Pezizomycotina</taxon>
        <taxon>Sordariomycetes</taxon>
        <taxon>Hypocreomycetidae</taxon>
        <taxon>Hypocreales</taxon>
        <taxon>Cordycipitaceae</taxon>
        <taxon>Lecanicillium</taxon>
    </lineage>
</organism>
<name>A0ACC1R904_9HYPO</name>
<comment type="caution">
    <text evidence="1">The sequence shown here is derived from an EMBL/GenBank/DDBJ whole genome shotgun (WGS) entry which is preliminary data.</text>
</comment>
<keyword evidence="2" id="KW-1185">Reference proteome</keyword>
<evidence type="ECO:0000313" key="2">
    <source>
        <dbReference type="Proteomes" id="UP001148737"/>
    </source>
</evidence>
<dbReference type="EMBL" id="JANAKD010000007">
    <property type="protein sequence ID" value="KAJ3499538.1"/>
    <property type="molecule type" value="Genomic_DNA"/>
</dbReference>
<protein>
    <submittedName>
        <fullName evidence="1">Uncharacterized protein</fullName>
    </submittedName>
</protein>
<evidence type="ECO:0000313" key="1">
    <source>
        <dbReference type="EMBL" id="KAJ3499538.1"/>
    </source>
</evidence>
<gene>
    <name evidence="1" type="ORF">NLG97_g249</name>
</gene>
<accession>A0ACC1R904</accession>